<dbReference type="Proteomes" id="UP001551011">
    <property type="component" value="Unassembled WGS sequence"/>
</dbReference>
<dbReference type="PRINTS" id="PR00039">
    <property type="entry name" value="HTHLYSR"/>
</dbReference>
<dbReference type="EMBL" id="JBFAEG010000034">
    <property type="protein sequence ID" value="MEU5712253.1"/>
    <property type="molecule type" value="Genomic_DNA"/>
</dbReference>
<keyword evidence="4" id="KW-0804">Transcription</keyword>
<dbReference type="PANTHER" id="PTHR30346">
    <property type="entry name" value="TRANSCRIPTIONAL DUAL REGULATOR HCAR-RELATED"/>
    <property type="match status" value="1"/>
</dbReference>
<accession>A0ABV3AJZ2</accession>
<evidence type="ECO:0000256" key="2">
    <source>
        <dbReference type="ARBA" id="ARBA00023015"/>
    </source>
</evidence>
<gene>
    <name evidence="6" type="ORF">AB0H04_36340</name>
</gene>
<dbReference type="PANTHER" id="PTHR30346:SF0">
    <property type="entry name" value="HCA OPERON TRANSCRIPTIONAL ACTIVATOR HCAR"/>
    <property type="match status" value="1"/>
</dbReference>
<dbReference type="InterPro" id="IPR000847">
    <property type="entry name" value="LysR_HTH_N"/>
</dbReference>
<dbReference type="Pfam" id="PF03466">
    <property type="entry name" value="LysR_substrate"/>
    <property type="match status" value="1"/>
</dbReference>
<evidence type="ECO:0000259" key="5">
    <source>
        <dbReference type="PROSITE" id="PS50931"/>
    </source>
</evidence>
<dbReference type="InterPro" id="IPR036388">
    <property type="entry name" value="WH-like_DNA-bd_sf"/>
</dbReference>
<proteinExistence type="inferred from homology"/>
<name>A0ABV3AJZ2_9ACTN</name>
<dbReference type="PROSITE" id="PS50931">
    <property type="entry name" value="HTH_LYSR"/>
    <property type="match status" value="1"/>
</dbReference>
<keyword evidence="3" id="KW-0238">DNA-binding</keyword>
<evidence type="ECO:0000256" key="4">
    <source>
        <dbReference type="ARBA" id="ARBA00023163"/>
    </source>
</evidence>
<evidence type="ECO:0000313" key="7">
    <source>
        <dbReference type="Proteomes" id="UP001551011"/>
    </source>
</evidence>
<dbReference type="Gene3D" id="1.10.10.10">
    <property type="entry name" value="Winged helix-like DNA-binding domain superfamily/Winged helix DNA-binding domain"/>
    <property type="match status" value="1"/>
</dbReference>
<evidence type="ECO:0000256" key="3">
    <source>
        <dbReference type="ARBA" id="ARBA00023125"/>
    </source>
</evidence>
<dbReference type="SUPFAM" id="SSF46785">
    <property type="entry name" value="Winged helix' DNA-binding domain"/>
    <property type="match status" value="1"/>
</dbReference>
<dbReference type="Gene3D" id="3.40.190.10">
    <property type="entry name" value="Periplasmic binding protein-like II"/>
    <property type="match status" value="2"/>
</dbReference>
<dbReference type="SUPFAM" id="SSF53850">
    <property type="entry name" value="Periplasmic binding protein-like II"/>
    <property type="match status" value="1"/>
</dbReference>
<sequence>MDRLETRELVYFAAVADQLHFGRAAEDLGITQPVLSRAVARLERRMGVRLLNRTSRKVELTDAGRTFRDECRSLLRRLDLAVRRTQRSAGAPRLVIAVRPGTGSGLLAQVLHRHSGPEPELVFTHDPAGAVRDGAADAALLCVGSDDLAGLRGVEVGEENPVALLRHDHALAGRAAVTVTDVQGEPGYRSHCPEVGLDELMDRVALGRLVTVVGSAVVDRMPSTVAAVPVTDLPPTTLALCWSPTTAAPGLPALADSLAAGASPVRSVPS</sequence>
<dbReference type="InterPro" id="IPR005119">
    <property type="entry name" value="LysR_subst-bd"/>
</dbReference>
<keyword evidence="7" id="KW-1185">Reference proteome</keyword>
<evidence type="ECO:0000256" key="1">
    <source>
        <dbReference type="ARBA" id="ARBA00009437"/>
    </source>
</evidence>
<dbReference type="InterPro" id="IPR036390">
    <property type="entry name" value="WH_DNA-bd_sf"/>
</dbReference>
<comment type="similarity">
    <text evidence="1">Belongs to the LysR transcriptional regulatory family.</text>
</comment>
<keyword evidence="2" id="KW-0805">Transcription regulation</keyword>
<dbReference type="Pfam" id="PF00126">
    <property type="entry name" value="HTH_1"/>
    <property type="match status" value="1"/>
</dbReference>
<dbReference type="RefSeq" id="WP_030646135.1">
    <property type="nucleotide sequence ID" value="NZ_JBEXDP010000107.1"/>
</dbReference>
<evidence type="ECO:0000313" key="6">
    <source>
        <dbReference type="EMBL" id="MEU5712253.1"/>
    </source>
</evidence>
<feature type="domain" description="HTH lysR-type" evidence="5">
    <location>
        <begin position="4"/>
        <end position="61"/>
    </location>
</feature>
<reference evidence="6 7" key="1">
    <citation type="submission" date="2024-06" db="EMBL/GenBank/DDBJ databases">
        <title>The Natural Products Discovery Center: Release of the First 8490 Sequenced Strains for Exploring Actinobacteria Biosynthetic Diversity.</title>
        <authorList>
            <person name="Kalkreuter E."/>
            <person name="Kautsar S.A."/>
            <person name="Yang D."/>
            <person name="Bader C.D."/>
            <person name="Teijaro C.N."/>
            <person name="Fluegel L."/>
            <person name="Davis C.M."/>
            <person name="Simpson J.R."/>
            <person name="Lauterbach L."/>
            <person name="Steele A.D."/>
            <person name="Gui C."/>
            <person name="Meng S."/>
            <person name="Li G."/>
            <person name="Viehrig K."/>
            <person name="Ye F."/>
            <person name="Su P."/>
            <person name="Kiefer A.F."/>
            <person name="Nichols A."/>
            <person name="Cepeda A.J."/>
            <person name="Yan W."/>
            <person name="Fan B."/>
            <person name="Jiang Y."/>
            <person name="Adhikari A."/>
            <person name="Zheng C.-J."/>
            <person name="Schuster L."/>
            <person name="Cowan T.M."/>
            <person name="Smanski M.J."/>
            <person name="Chevrette M.G."/>
            <person name="De Carvalho L.P.S."/>
            <person name="Shen B."/>
        </authorList>
    </citation>
    <scope>NUCLEOTIDE SEQUENCE [LARGE SCALE GENOMIC DNA]</scope>
    <source>
        <strain evidence="6 7">NPDC020594</strain>
    </source>
</reference>
<organism evidence="6 7">
    <name type="scientific">Streptomyces flaveolus</name>
    <dbReference type="NCBI Taxonomy" id="67297"/>
    <lineage>
        <taxon>Bacteria</taxon>
        <taxon>Bacillati</taxon>
        <taxon>Actinomycetota</taxon>
        <taxon>Actinomycetes</taxon>
        <taxon>Kitasatosporales</taxon>
        <taxon>Streptomycetaceae</taxon>
        <taxon>Streptomyces</taxon>
    </lineage>
</organism>
<comment type="caution">
    <text evidence="6">The sequence shown here is derived from an EMBL/GenBank/DDBJ whole genome shotgun (WGS) entry which is preliminary data.</text>
</comment>
<protein>
    <submittedName>
        <fullName evidence="6">LysR family transcriptional regulator</fullName>
    </submittedName>
</protein>